<dbReference type="AlphaFoldDB" id="A0ABD1Z7K6"/>
<name>A0ABD1Z7K6_9MARC</name>
<dbReference type="EMBL" id="JBHFFA010000002">
    <property type="protein sequence ID" value="KAL2643389.1"/>
    <property type="molecule type" value="Genomic_DNA"/>
</dbReference>
<dbReference type="Proteomes" id="UP001605036">
    <property type="component" value="Unassembled WGS sequence"/>
</dbReference>
<evidence type="ECO:0000313" key="2">
    <source>
        <dbReference type="Proteomes" id="UP001605036"/>
    </source>
</evidence>
<accession>A0ABD1Z7K6</accession>
<evidence type="ECO:0008006" key="3">
    <source>
        <dbReference type="Google" id="ProtNLM"/>
    </source>
</evidence>
<organism evidence="1 2">
    <name type="scientific">Riccia fluitans</name>
    <dbReference type="NCBI Taxonomy" id="41844"/>
    <lineage>
        <taxon>Eukaryota</taxon>
        <taxon>Viridiplantae</taxon>
        <taxon>Streptophyta</taxon>
        <taxon>Embryophyta</taxon>
        <taxon>Marchantiophyta</taxon>
        <taxon>Marchantiopsida</taxon>
        <taxon>Marchantiidae</taxon>
        <taxon>Marchantiales</taxon>
        <taxon>Ricciaceae</taxon>
        <taxon>Riccia</taxon>
    </lineage>
</organism>
<evidence type="ECO:0000313" key="1">
    <source>
        <dbReference type="EMBL" id="KAL2643389.1"/>
    </source>
</evidence>
<keyword evidence="2" id="KW-1185">Reference proteome</keyword>
<reference evidence="1 2" key="1">
    <citation type="submission" date="2024-09" db="EMBL/GenBank/DDBJ databases">
        <title>Chromosome-scale assembly of Riccia fluitans.</title>
        <authorList>
            <person name="Paukszto L."/>
            <person name="Sawicki J."/>
            <person name="Karawczyk K."/>
            <person name="Piernik-Szablinska J."/>
            <person name="Szczecinska M."/>
            <person name="Mazdziarz M."/>
        </authorList>
    </citation>
    <scope>NUCLEOTIDE SEQUENCE [LARGE SCALE GENOMIC DNA]</scope>
    <source>
        <strain evidence="1">Rf_01</strain>
        <tissue evidence="1">Aerial parts of the thallus</tissue>
    </source>
</reference>
<proteinExistence type="predicted"/>
<protein>
    <recommendedName>
        <fullName evidence="3">RNase H type-1 domain-containing protein</fullName>
    </recommendedName>
</protein>
<sequence>MLYIDCRFDSSHSGYHGTLPVINVDDDRVIEMVTLTRKEVDSSWKIETMALEQALTTLKQKGLTIEEVVHDDNASVDAILT</sequence>
<comment type="caution">
    <text evidence="1">The sequence shown here is derived from an EMBL/GenBank/DDBJ whole genome shotgun (WGS) entry which is preliminary data.</text>
</comment>
<gene>
    <name evidence="1" type="ORF">R1flu_010976</name>
</gene>